<dbReference type="Proteomes" id="UP000583944">
    <property type="component" value="Unassembled WGS sequence"/>
</dbReference>
<evidence type="ECO:0000313" key="2">
    <source>
        <dbReference type="Proteomes" id="UP000583944"/>
    </source>
</evidence>
<proteinExistence type="predicted"/>
<dbReference type="EMBL" id="JABDHM010000107">
    <property type="protein sequence ID" value="KAF5218105.1"/>
    <property type="molecule type" value="Genomic_DNA"/>
</dbReference>
<reference evidence="1 2" key="1">
    <citation type="journal article" date="2019" name="Genome Biol. Evol.">
        <title>Nanopore Sequencing Significantly Improves Genome Assembly of the Protozoan Parasite Trypanosoma cruzi.</title>
        <authorList>
            <person name="Diaz-Viraque F."/>
            <person name="Pita S."/>
            <person name="Greif G."/>
            <person name="de Souza R.C.M."/>
            <person name="Iraola G."/>
            <person name="Robello C."/>
        </authorList>
    </citation>
    <scope>NUCLEOTIDE SEQUENCE [LARGE SCALE GENOMIC DNA]</scope>
    <source>
        <strain evidence="1 2">Berenice</strain>
    </source>
</reference>
<protein>
    <submittedName>
        <fullName evidence="1">Uncharacterized protein</fullName>
    </submittedName>
</protein>
<dbReference type="VEuPathDB" id="TriTrypDB:ECC02_008970"/>
<comment type="caution">
    <text evidence="1">The sequence shown here is derived from an EMBL/GenBank/DDBJ whole genome shotgun (WGS) entry which is preliminary data.</text>
</comment>
<name>A0A7J6XV36_TRYCR</name>
<dbReference type="AlphaFoldDB" id="A0A7J6XV36"/>
<sequence length="273" mass="31905">MTWNKIPPVFRRHRYSGQFWRPVLQIHKPIQSWLRVVPVRQLKQVWSLLDRDQVRGLIPEKGQVEWPLRQGLRGTVRKIHEVRTKNHKEQVPGTVRYKIQVRKTRRGSKTRAVGNRHQAGRAIPEKGQIMDLLCQTVQIQQVWSLVQNRNQVGQVSQGAQVGPLTQCRKLGRSVRCRHKFRRKMHQLLRPPRQLLRQRRQPLRLQPLRRPPAHRHVFAKSTAASAALRGCVPRCCSPHPRWRAPLWAERERGLCVPALSHGDMCTSTVVRCIK</sequence>
<gene>
    <name evidence="1" type="ORF">ECC02_008970</name>
</gene>
<evidence type="ECO:0000313" key="1">
    <source>
        <dbReference type="EMBL" id="KAF5218105.1"/>
    </source>
</evidence>
<accession>A0A7J6XV36</accession>
<organism evidence="1 2">
    <name type="scientific">Trypanosoma cruzi</name>
    <dbReference type="NCBI Taxonomy" id="5693"/>
    <lineage>
        <taxon>Eukaryota</taxon>
        <taxon>Discoba</taxon>
        <taxon>Euglenozoa</taxon>
        <taxon>Kinetoplastea</taxon>
        <taxon>Metakinetoplastina</taxon>
        <taxon>Trypanosomatida</taxon>
        <taxon>Trypanosomatidae</taxon>
        <taxon>Trypanosoma</taxon>
        <taxon>Schizotrypanum</taxon>
    </lineage>
</organism>
<dbReference type="VEuPathDB" id="TriTrypDB:BCY84_04218"/>